<gene>
    <name evidence="1" type="ORF">VITISV_015830</name>
</gene>
<dbReference type="AlphaFoldDB" id="A5B0C5"/>
<evidence type="ECO:0000313" key="1">
    <source>
        <dbReference type="EMBL" id="CAN60793.1"/>
    </source>
</evidence>
<reference evidence="1" key="1">
    <citation type="journal article" date="2007" name="PLoS ONE">
        <title>The first genome sequence of an elite grapevine cultivar (Pinot noir Vitis vinifera L.): coping with a highly heterozygous genome.</title>
        <authorList>
            <person name="Velasco R."/>
            <person name="Zharkikh A."/>
            <person name="Troggio M."/>
            <person name="Cartwright D.A."/>
            <person name="Cestaro A."/>
            <person name="Pruss D."/>
            <person name="Pindo M."/>
            <person name="FitzGerald L.M."/>
            <person name="Vezzulli S."/>
            <person name="Reid J."/>
            <person name="Malacarne G."/>
            <person name="Iliev D."/>
            <person name="Coppola G."/>
            <person name="Wardell B."/>
            <person name="Micheletti D."/>
            <person name="Macalma T."/>
            <person name="Facci M."/>
            <person name="Mitchell J.T."/>
            <person name="Perazzolli M."/>
            <person name="Eldredge G."/>
            <person name="Gatto P."/>
            <person name="Oyzerski R."/>
            <person name="Moretto M."/>
            <person name="Gutin N."/>
            <person name="Stefanini M."/>
            <person name="Chen Y."/>
            <person name="Segala C."/>
            <person name="Davenport C."/>
            <person name="Dematte L."/>
            <person name="Mraz A."/>
            <person name="Battilana J."/>
            <person name="Stormo K."/>
            <person name="Costa F."/>
            <person name="Tao Q."/>
            <person name="Si-Ammour A."/>
            <person name="Harkins T."/>
            <person name="Lackey A."/>
            <person name="Perbost C."/>
            <person name="Taillon B."/>
            <person name="Stella A."/>
            <person name="Solovyev V."/>
            <person name="Fawcett J.A."/>
            <person name="Sterck L."/>
            <person name="Vandepoele K."/>
            <person name="Grando S.M."/>
            <person name="Toppo S."/>
            <person name="Moser C."/>
            <person name="Lanchbury J."/>
            <person name="Bogden R."/>
            <person name="Skolnick M."/>
            <person name="Sgaramella V."/>
            <person name="Bhatnagar S.K."/>
            <person name="Fontana P."/>
            <person name="Gutin A."/>
            <person name="Van de Peer Y."/>
            <person name="Salamini F."/>
            <person name="Viola R."/>
        </authorList>
    </citation>
    <scope>NUCLEOTIDE SEQUENCE</scope>
</reference>
<proteinExistence type="predicted"/>
<protein>
    <submittedName>
        <fullName evidence="1">Uncharacterized protein</fullName>
    </submittedName>
</protein>
<accession>A5B0C5</accession>
<sequence>MRWGLRNGTCVPKGGFAAAKIFTKGGMGLRNGTHVPNGGFAAVKPPAKWGFSYENWNFKALGISQPISQLRNEVGGCEMALVCQGVVSQLRKFSQRGAWGCEIISQPKLDFAACFLGLRNYFAAKGHFRKGLLWATKSRRP</sequence>
<organism evidence="1">
    <name type="scientific">Vitis vinifera</name>
    <name type="common">Grape</name>
    <dbReference type="NCBI Taxonomy" id="29760"/>
    <lineage>
        <taxon>Eukaryota</taxon>
        <taxon>Viridiplantae</taxon>
        <taxon>Streptophyta</taxon>
        <taxon>Embryophyta</taxon>
        <taxon>Tracheophyta</taxon>
        <taxon>Spermatophyta</taxon>
        <taxon>Magnoliopsida</taxon>
        <taxon>eudicotyledons</taxon>
        <taxon>Gunneridae</taxon>
        <taxon>Pentapetalae</taxon>
        <taxon>rosids</taxon>
        <taxon>Vitales</taxon>
        <taxon>Vitaceae</taxon>
        <taxon>Viteae</taxon>
        <taxon>Vitis</taxon>
    </lineage>
</organism>
<dbReference type="EMBL" id="AM442275">
    <property type="protein sequence ID" value="CAN60793.1"/>
    <property type="molecule type" value="Genomic_DNA"/>
</dbReference>
<name>A5B0C5_VITVI</name>